<keyword evidence="2" id="KW-1185">Reference proteome</keyword>
<comment type="caution">
    <text evidence="1">The sequence shown here is derived from an EMBL/GenBank/DDBJ whole genome shotgun (WGS) entry which is preliminary data.</text>
</comment>
<accession>A0ACB7GIB8</accession>
<evidence type="ECO:0000313" key="2">
    <source>
        <dbReference type="Proteomes" id="UP000091857"/>
    </source>
</evidence>
<name>A0ACB7GIB8_MANES</name>
<organism evidence="1 2">
    <name type="scientific">Manihot esculenta</name>
    <name type="common">Cassava</name>
    <name type="synonym">Jatropha manihot</name>
    <dbReference type="NCBI Taxonomy" id="3983"/>
    <lineage>
        <taxon>Eukaryota</taxon>
        <taxon>Viridiplantae</taxon>
        <taxon>Streptophyta</taxon>
        <taxon>Embryophyta</taxon>
        <taxon>Tracheophyta</taxon>
        <taxon>Spermatophyta</taxon>
        <taxon>Magnoliopsida</taxon>
        <taxon>eudicotyledons</taxon>
        <taxon>Gunneridae</taxon>
        <taxon>Pentapetalae</taxon>
        <taxon>rosids</taxon>
        <taxon>fabids</taxon>
        <taxon>Malpighiales</taxon>
        <taxon>Euphorbiaceae</taxon>
        <taxon>Crotonoideae</taxon>
        <taxon>Manihoteae</taxon>
        <taxon>Manihot</taxon>
    </lineage>
</organism>
<evidence type="ECO:0000313" key="1">
    <source>
        <dbReference type="EMBL" id="KAG8640082.1"/>
    </source>
</evidence>
<proteinExistence type="predicted"/>
<dbReference type="EMBL" id="CM004399">
    <property type="protein sequence ID" value="KAG8640082.1"/>
    <property type="molecule type" value="Genomic_DNA"/>
</dbReference>
<gene>
    <name evidence="1" type="ORF">MANES_13G021700v8</name>
</gene>
<sequence length="556" mass="63908">MLLWAFEQQLQPIITGGKKATYLHTLIDFQYQLFFERQASAIIFRFINLQAKALMAPYALPSWLLFLVLSLLLVFRCKRRRNKQLPPSPPKLPILGNLHQLGELPHQTYWQLSKKYGSVMLFKLGRISTVIVSSAEAAKQVLKDHDLACCSRPQLAGAGRLSYNYSDVAFTPYGDYWRNMKKLIILELFSLKRVKSFQSLREREIELFINSISESAASATPVNLTEKLLSLTANITFKMSFGIDYHGTDFDRKRFHEVVHDSEAVVAAFSIGELIPYVGWIVDWISGHHARTERVFNELDTFFQYVINDHLKPERKKEQDDMIDALIRMEKEQAELGNSKFTNNTIKGVLLNLFAAGVDTSAITVTWAMAELAKNPRVMTKVQDEIRNHVGKKGRLTEDDIDKLEYLKMVIKETFRLHPAAPLLVPRETISHCNINGYNIYPKTIIQVNVWAIGRDPQYWKDPEEFFPERFADRSIDFKGQNFEFLPFGAGRRICPGMHMGTITIESILANLLYWFDWKLPNGMKSEDINMEEKAGISLTLSKKIPLSFVPVKYLQ</sequence>
<protein>
    <submittedName>
        <fullName evidence="1">Uncharacterized protein</fullName>
    </submittedName>
</protein>
<reference evidence="2" key="1">
    <citation type="journal article" date="2016" name="Nat. Biotechnol.">
        <title>Sequencing wild and cultivated cassava and related species reveals extensive interspecific hybridization and genetic diversity.</title>
        <authorList>
            <person name="Bredeson J.V."/>
            <person name="Lyons J.B."/>
            <person name="Prochnik S.E."/>
            <person name="Wu G.A."/>
            <person name="Ha C.M."/>
            <person name="Edsinger-Gonzales E."/>
            <person name="Grimwood J."/>
            <person name="Schmutz J."/>
            <person name="Rabbi I.Y."/>
            <person name="Egesi C."/>
            <person name="Nauluvula P."/>
            <person name="Lebot V."/>
            <person name="Ndunguru J."/>
            <person name="Mkamilo G."/>
            <person name="Bart R.S."/>
            <person name="Setter T.L."/>
            <person name="Gleadow R.M."/>
            <person name="Kulakow P."/>
            <person name="Ferguson M.E."/>
            <person name="Rounsley S."/>
            <person name="Rokhsar D.S."/>
        </authorList>
    </citation>
    <scope>NUCLEOTIDE SEQUENCE [LARGE SCALE GENOMIC DNA]</scope>
    <source>
        <strain evidence="2">cv. AM560-2</strain>
    </source>
</reference>
<dbReference type="Proteomes" id="UP000091857">
    <property type="component" value="Chromosome 13"/>
</dbReference>